<sequence>MMHAKKGLVPPAASRRQLYSTWGVEAPLRAAIAKDIPMAELFEELVALGAPPARSAAFLVSGLQTALRGVSPLGPISAEALAPALRAADRGTLTNRALRLYAAALSRGDPDAKRLLTDDRSQEEMETRAAEDLRQLLKQQRKQQPGALVGALLSIHPKLCPLNARRLVEEALSSQQQHTAASSS</sequence>
<dbReference type="OrthoDB" id="309342at2759"/>
<reference evidence="1" key="2">
    <citation type="submission" date="2013-10" db="EMBL/GenBank/DDBJ databases">
        <authorList>
            <person name="Aslett M."/>
        </authorList>
    </citation>
    <scope>NUCLEOTIDE SEQUENCE [LARGE SCALE GENOMIC DNA]</scope>
    <source>
        <strain evidence="1">Houghton</strain>
    </source>
</reference>
<evidence type="ECO:0000313" key="1">
    <source>
        <dbReference type="EMBL" id="CDI79683.1"/>
    </source>
</evidence>
<dbReference type="VEuPathDB" id="ToxoDB:EAH_00044960"/>
<reference evidence="1" key="1">
    <citation type="submission" date="2013-10" db="EMBL/GenBank/DDBJ databases">
        <title>Genomic analysis of the causative agents of coccidiosis in chickens.</title>
        <authorList>
            <person name="Reid A.J."/>
            <person name="Blake D."/>
            <person name="Billington K."/>
            <person name="Browne H."/>
            <person name="Dunn M."/>
            <person name="Hung S."/>
            <person name="Kawahara F."/>
            <person name="Miranda-Saavedra D."/>
            <person name="Mourier T."/>
            <person name="Nagra H."/>
            <person name="Otto T.D."/>
            <person name="Rawlings N."/>
            <person name="Sanchez A."/>
            <person name="Sanders M."/>
            <person name="Subramaniam C."/>
            <person name="Tay Y."/>
            <person name="Dear P."/>
            <person name="Doerig C."/>
            <person name="Gruber A."/>
            <person name="Parkinson J."/>
            <person name="Shirley M."/>
            <person name="Wan K.L."/>
            <person name="Berriman M."/>
            <person name="Tomley F."/>
            <person name="Pain A."/>
        </authorList>
    </citation>
    <scope>NUCLEOTIDE SEQUENCE [LARGE SCALE GENOMIC DNA]</scope>
    <source>
        <strain evidence="1">Houghton</strain>
    </source>
</reference>
<dbReference type="InterPro" id="IPR003789">
    <property type="entry name" value="Asn/Gln_tRNA_amidoTrase-B-like"/>
</dbReference>
<keyword evidence="2" id="KW-1185">Reference proteome</keyword>
<dbReference type="Proteomes" id="UP000018050">
    <property type="component" value="Unassembled WGS sequence"/>
</dbReference>
<dbReference type="SUPFAM" id="SSF89095">
    <property type="entry name" value="GatB/YqeY motif"/>
    <property type="match status" value="1"/>
</dbReference>
<gene>
    <name evidence="1" type="ORF">EAH_00044960</name>
</gene>
<proteinExistence type="predicted"/>
<dbReference type="GO" id="GO:0016884">
    <property type="term" value="F:carbon-nitrogen ligase activity, with glutamine as amido-N-donor"/>
    <property type="evidence" value="ECO:0007669"/>
    <property type="project" value="InterPro"/>
</dbReference>
<dbReference type="AlphaFoldDB" id="U6GK73"/>
<organism evidence="1 2">
    <name type="scientific">Eimeria acervulina</name>
    <name type="common">Coccidian parasite</name>
    <dbReference type="NCBI Taxonomy" id="5801"/>
    <lineage>
        <taxon>Eukaryota</taxon>
        <taxon>Sar</taxon>
        <taxon>Alveolata</taxon>
        <taxon>Apicomplexa</taxon>
        <taxon>Conoidasida</taxon>
        <taxon>Coccidia</taxon>
        <taxon>Eucoccidiorida</taxon>
        <taxon>Eimeriorina</taxon>
        <taxon>Eimeriidae</taxon>
        <taxon>Eimeria</taxon>
    </lineage>
</organism>
<accession>U6GK73</accession>
<protein>
    <submittedName>
        <fullName evidence="1">Uncharacterized protein</fullName>
    </submittedName>
</protein>
<dbReference type="RefSeq" id="XP_013250253.1">
    <property type="nucleotide sequence ID" value="XM_013394799.1"/>
</dbReference>
<dbReference type="GeneID" id="25272566"/>
<evidence type="ECO:0000313" key="2">
    <source>
        <dbReference type="Proteomes" id="UP000018050"/>
    </source>
</evidence>
<name>U6GK73_EIMAC</name>
<dbReference type="EMBL" id="HG671063">
    <property type="protein sequence ID" value="CDI79683.1"/>
    <property type="molecule type" value="Genomic_DNA"/>
</dbReference>